<dbReference type="EMBL" id="BCMH01000001">
    <property type="protein sequence ID" value="GAX02542.1"/>
    <property type="molecule type" value="Genomic_DNA"/>
</dbReference>
<proteinExistence type="predicted"/>
<reference evidence="2 3" key="1">
    <citation type="submission" date="2015-11" db="EMBL/GenBank/DDBJ databases">
        <title>Draft genome sequences of new species of the genus Lactobacillus isolated from orchardgrass silage.</title>
        <authorList>
            <person name="Tohno M."/>
            <person name="Tanizawa Y."/>
            <person name="Arita M."/>
        </authorList>
    </citation>
    <scope>NUCLEOTIDE SEQUENCE [LARGE SCALE GENOMIC DNA]</scope>
    <source>
        <strain evidence="2 3">IWT140</strain>
    </source>
</reference>
<keyword evidence="3" id="KW-1185">Reference proteome</keyword>
<protein>
    <submittedName>
        <fullName evidence="2">Uncharacterized protein</fullName>
    </submittedName>
</protein>
<dbReference type="Proteomes" id="UP000198430">
    <property type="component" value="Unassembled WGS sequence"/>
</dbReference>
<accession>A0A1Z5ILU2</accession>
<keyword evidence="1" id="KW-0732">Signal</keyword>
<organism evidence="2 3">
    <name type="scientific">Secundilactobacillus pentosiphilus</name>
    <dbReference type="NCBI Taxonomy" id="1714682"/>
    <lineage>
        <taxon>Bacteria</taxon>
        <taxon>Bacillati</taxon>
        <taxon>Bacillota</taxon>
        <taxon>Bacilli</taxon>
        <taxon>Lactobacillales</taxon>
        <taxon>Lactobacillaceae</taxon>
        <taxon>Secundilactobacillus</taxon>
    </lineage>
</organism>
<evidence type="ECO:0000313" key="3">
    <source>
        <dbReference type="Proteomes" id="UP000198430"/>
    </source>
</evidence>
<sequence>MYKKIIAGLLGLAAFATVGAGTTNAHAASTVQIAGQTARKHYLHIATYYRTTRATKVTINYEKTHSTKLKSYSKSITLPKGTIVDGDAHSFGRATTGSLYPEVHFNSNRLSYNLLNKGVKKGYQANEIGTSIATGSFKQISTPAYMPTWSYGDLYLGGASATKQPDESSQNVQITDNGYVEVHKKNASAQFYNRYFNKPVASAKIKKTTNKGSTRYLYLSKSLKGFKTTRVGHKGAYEYRLSMKNLHEPQVNPSNNEDADYSSFYSLYSLGGKTYYTPLGTSGPTTD</sequence>
<evidence type="ECO:0000256" key="1">
    <source>
        <dbReference type="SAM" id="SignalP"/>
    </source>
</evidence>
<gene>
    <name evidence="2" type="ORF">IWT140_00139</name>
</gene>
<dbReference type="RefSeq" id="WP_089087531.1">
    <property type="nucleotide sequence ID" value="NZ_BCMH01000001.1"/>
</dbReference>
<evidence type="ECO:0000313" key="2">
    <source>
        <dbReference type="EMBL" id="GAX02542.1"/>
    </source>
</evidence>
<feature type="signal peptide" evidence="1">
    <location>
        <begin position="1"/>
        <end position="27"/>
    </location>
</feature>
<dbReference type="AlphaFoldDB" id="A0A1Z5ILU2"/>
<comment type="caution">
    <text evidence="2">The sequence shown here is derived from an EMBL/GenBank/DDBJ whole genome shotgun (WGS) entry which is preliminary data.</text>
</comment>
<feature type="chain" id="PRO_5012351315" evidence="1">
    <location>
        <begin position="28"/>
        <end position="287"/>
    </location>
</feature>
<name>A0A1Z5ILU2_9LACO</name>